<evidence type="ECO:0000256" key="17">
    <source>
        <dbReference type="ARBA" id="ARBA00022932"/>
    </source>
</evidence>
<keyword evidence="9" id="KW-0547">Nucleotide-binding</keyword>
<dbReference type="EMBL" id="PGCI01001188">
    <property type="protein sequence ID" value="PLW06773.1"/>
    <property type="molecule type" value="Genomic_DNA"/>
</dbReference>
<evidence type="ECO:0000256" key="19">
    <source>
        <dbReference type="ARBA" id="ARBA00023172"/>
    </source>
</evidence>
<evidence type="ECO:0000256" key="11">
    <source>
        <dbReference type="ARBA" id="ARBA00022801"/>
    </source>
</evidence>
<dbReference type="GO" id="GO:0003964">
    <property type="term" value="F:RNA-directed DNA polymerase activity"/>
    <property type="evidence" value="ECO:0007669"/>
    <property type="project" value="UniProtKB-KW"/>
</dbReference>
<evidence type="ECO:0000256" key="22">
    <source>
        <dbReference type="PROSITE-ProRule" id="PRU00047"/>
    </source>
</evidence>
<organism evidence="25 26">
    <name type="scientific">Puccinia coronata f. sp. avenae</name>
    <dbReference type="NCBI Taxonomy" id="200324"/>
    <lineage>
        <taxon>Eukaryota</taxon>
        <taxon>Fungi</taxon>
        <taxon>Dikarya</taxon>
        <taxon>Basidiomycota</taxon>
        <taxon>Pucciniomycotina</taxon>
        <taxon>Pucciniomycetes</taxon>
        <taxon>Pucciniales</taxon>
        <taxon>Pucciniaceae</taxon>
        <taxon>Puccinia</taxon>
    </lineage>
</organism>
<gene>
    <name evidence="25" type="ORF">PCASD_23637</name>
</gene>
<keyword evidence="17" id="KW-0239">DNA-directed DNA polymerase</keyword>
<dbReference type="GO" id="GO:0005524">
    <property type="term" value="F:ATP binding"/>
    <property type="evidence" value="ECO:0007669"/>
    <property type="project" value="UniProtKB-KW"/>
</dbReference>
<evidence type="ECO:0000256" key="3">
    <source>
        <dbReference type="ARBA" id="ARBA00022612"/>
    </source>
</evidence>
<evidence type="ECO:0000256" key="13">
    <source>
        <dbReference type="ARBA" id="ARBA00022842"/>
    </source>
</evidence>
<dbReference type="PROSITE" id="PS50158">
    <property type="entry name" value="ZF_CCHC"/>
    <property type="match status" value="1"/>
</dbReference>
<dbReference type="GO" id="GO:0004519">
    <property type="term" value="F:endonuclease activity"/>
    <property type="evidence" value="ECO:0007669"/>
    <property type="project" value="UniProtKB-KW"/>
</dbReference>
<dbReference type="GO" id="GO:0006508">
    <property type="term" value="P:proteolysis"/>
    <property type="evidence" value="ECO:0007669"/>
    <property type="project" value="UniProtKB-KW"/>
</dbReference>
<dbReference type="InterPro" id="IPR054722">
    <property type="entry name" value="PolX-like_BBD"/>
</dbReference>
<accession>A0A2N5S0L9</accession>
<dbReference type="GO" id="GO:0005634">
    <property type="term" value="C:nucleus"/>
    <property type="evidence" value="ECO:0007669"/>
    <property type="project" value="UniProtKB-ARBA"/>
</dbReference>
<keyword evidence="19" id="KW-0233">DNA recombination</keyword>
<dbReference type="PANTHER" id="PTHR42648:SF11">
    <property type="entry name" value="TRANSPOSON TY4-P GAG-POL POLYPROTEIN"/>
    <property type="match status" value="1"/>
</dbReference>
<dbReference type="Pfam" id="PF00098">
    <property type="entry name" value="zf-CCHC"/>
    <property type="match status" value="1"/>
</dbReference>
<dbReference type="PANTHER" id="PTHR42648">
    <property type="entry name" value="TRANSPOSASE, PUTATIVE-RELATED"/>
    <property type="match status" value="1"/>
</dbReference>
<dbReference type="InterPro" id="IPR001878">
    <property type="entry name" value="Znf_CCHC"/>
</dbReference>
<evidence type="ECO:0000313" key="25">
    <source>
        <dbReference type="EMBL" id="PLW06773.1"/>
    </source>
</evidence>
<dbReference type="InterPro" id="IPR001584">
    <property type="entry name" value="Integrase_cat-core"/>
</dbReference>
<keyword evidence="11" id="KW-0378">Hydrolase</keyword>
<evidence type="ECO:0000256" key="20">
    <source>
        <dbReference type="ARBA" id="ARBA00048173"/>
    </source>
</evidence>
<keyword evidence="17" id="KW-0808">Transferase</keyword>
<evidence type="ECO:0008006" key="27">
    <source>
        <dbReference type="Google" id="ProtNLM"/>
    </source>
</evidence>
<dbReference type="GO" id="GO:0006310">
    <property type="term" value="P:DNA recombination"/>
    <property type="evidence" value="ECO:0007669"/>
    <property type="project" value="UniProtKB-KW"/>
</dbReference>
<name>A0A2N5S0L9_9BASI</name>
<evidence type="ECO:0000256" key="9">
    <source>
        <dbReference type="ARBA" id="ARBA00022741"/>
    </source>
</evidence>
<sequence length="635" mass="69648">MPSLVFFSKQPSCVPPLGLGMILNNVLMSPFNKTQSRPAQPFPTSSTCLTSAESNTINTVSTKPFLADVDETNWSDALDFFAVTAHKCWHCGGENHYARDCPNKSQMQSKSRAIGTIVGTIYGQLPSGFQVTSNRFPNLSQRCVPSLPKNTQQQARRLTDYYRPLYSQALGGSGTQKGQDSQSTSHSLVSVQAVEINGLPDDLDDLDFHSMAIGEDLVSNPAIFDTGASHGFTGSKSFLHNFRLLSCPIPVSVATSGNKSFISGVGDLKFMLPNGNIIVLRQVLYCEQAKATLISMAALRKANALVSYDNGADSFIISSGDGNPLFSCPFEPRQNRWILPYQFLACNDPCGNGCQLYQFFHTSTDAKTSPTTSESDLAVVPTPLESLNVIDDVTHGNKRSRGSLPVPADAALSPDELADYFKQPVTDSPGYKWQAEILSKNDQTLLYFHRLFGHAGLRHIRRIIKGKVGSGLPDSLPAGRIHCPVCAISKSTRINPLTSTNREIERLDILAVDLIGPFQVDLVDGGKYIMTMRDVATGYRFVRVLTHKWEATGHIISIIDKVETFTEKKVKTLCSDNGGEFVSNELATYLNKKGIVAKRALPYHHYQNGVIERFNRTVAAMARTILFDSTLPKSF</sequence>
<evidence type="ECO:0000256" key="16">
    <source>
        <dbReference type="ARBA" id="ARBA00022918"/>
    </source>
</evidence>
<evidence type="ECO:0000259" key="23">
    <source>
        <dbReference type="PROSITE" id="PS50158"/>
    </source>
</evidence>
<evidence type="ECO:0000313" key="26">
    <source>
        <dbReference type="Proteomes" id="UP000235392"/>
    </source>
</evidence>
<dbReference type="GO" id="GO:0003723">
    <property type="term" value="F:RNA binding"/>
    <property type="evidence" value="ECO:0007669"/>
    <property type="project" value="UniProtKB-KW"/>
</dbReference>
<dbReference type="SMART" id="SM00343">
    <property type="entry name" value="ZnF_C2HC"/>
    <property type="match status" value="1"/>
</dbReference>
<keyword evidence="14" id="KW-0694">RNA-binding</keyword>
<dbReference type="InterPro" id="IPR036397">
    <property type="entry name" value="RNaseH_sf"/>
</dbReference>
<evidence type="ECO:0000256" key="4">
    <source>
        <dbReference type="ARBA" id="ARBA00022664"/>
    </source>
</evidence>
<evidence type="ECO:0000256" key="6">
    <source>
        <dbReference type="ARBA" id="ARBA00022695"/>
    </source>
</evidence>
<keyword evidence="6" id="KW-0548">Nucleotidyltransferase</keyword>
<proteinExistence type="predicted"/>
<evidence type="ECO:0000256" key="2">
    <source>
        <dbReference type="ARBA" id="ARBA00022578"/>
    </source>
</evidence>
<dbReference type="InterPro" id="IPR039537">
    <property type="entry name" value="Retrotran_Ty1/copia-like"/>
</dbReference>
<keyword evidence="4" id="KW-0507">mRNA processing</keyword>
<comment type="catalytic activity">
    <reaction evidence="21">
        <text>DNA(n) + a 2'-deoxyribonucleoside 5'-triphosphate = DNA(n+1) + diphosphate</text>
        <dbReference type="Rhea" id="RHEA:22508"/>
        <dbReference type="Rhea" id="RHEA-COMP:17339"/>
        <dbReference type="Rhea" id="RHEA-COMP:17340"/>
        <dbReference type="ChEBI" id="CHEBI:33019"/>
        <dbReference type="ChEBI" id="CHEBI:61560"/>
        <dbReference type="ChEBI" id="CHEBI:173112"/>
        <dbReference type="EC" id="2.7.7.7"/>
    </reaction>
</comment>
<protein>
    <recommendedName>
        <fullName evidence="27">Integrase catalytic domain-containing protein</fullName>
    </recommendedName>
</protein>
<dbReference type="GO" id="GO:0006397">
    <property type="term" value="P:mRNA processing"/>
    <property type="evidence" value="ECO:0007669"/>
    <property type="project" value="UniProtKB-KW"/>
</dbReference>
<dbReference type="SUPFAM" id="SSF53098">
    <property type="entry name" value="Ribonuclease H-like"/>
    <property type="match status" value="1"/>
</dbReference>
<feature type="domain" description="CCHC-type" evidence="23">
    <location>
        <begin position="87"/>
        <end position="103"/>
    </location>
</feature>
<evidence type="ECO:0000259" key="24">
    <source>
        <dbReference type="PROSITE" id="PS50994"/>
    </source>
</evidence>
<keyword evidence="5" id="KW-0645">Protease</keyword>
<dbReference type="Gene3D" id="4.10.60.10">
    <property type="entry name" value="Zinc finger, CCHC-type"/>
    <property type="match status" value="1"/>
</dbReference>
<feature type="domain" description="Integrase catalytic" evidence="24">
    <location>
        <begin position="492"/>
        <end position="635"/>
    </location>
</feature>
<keyword evidence="22" id="KW-0863">Zinc-finger</keyword>
<evidence type="ECO:0000256" key="15">
    <source>
        <dbReference type="ARBA" id="ARBA00022908"/>
    </source>
</evidence>
<evidence type="ECO:0000256" key="21">
    <source>
        <dbReference type="ARBA" id="ARBA00049244"/>
    </source>
</evidence>
<keyword evidence="22" id="KW-0862">Zinc</keyword>
<dbReference type="SUPFAM" id="SSF57756">
    <property type="entry name" value="Retrovirus zinc finger-like domains"/>
    <property type="match status" value="1"/>
</dbReference>
<keyword evidence="7" id="KW-0540">Nuclease</keyword>
<keyword evidence="18" id="KW-0917">Virion maturation</keyword>
<dbReference type="PROSITE" id="PS50994">
    <property type="entry name" value="INTEGRASE"/>
    <property type="match status" value="1"/>
</dbReference>
<keyword evidence="15" id="KW-0229">DNA integration</keyword>
<evidence type="ECO:0000256" key="1">
    <source>
        <dbReference type="ARBA" id="ARBA00002180"/>
    </source>
</evidence>
<comment type="catalytic activity">
    <reaction evidence="20">
        <text>DNA(n) + a 2'-deoxyribonucleoside 5'-triphosphate = DNA(n+1) + diphosphate</text>
        <dbReference type="Rhea" id="RHEA:22508"/>
        <dbReference type="Rhea" id="RHEA-COMP:17339"/>
        <dbReference type="Rhea" id="RHEA-COMP:17340"/>
        <dbReference type="ChEBI" id="CHEBI:33019"/>
        <dbReference type="ChEBI" id="CHEBI:61560"/>
        <dbReference type="ChEBI" id="CHEBI:173112"/>
        <dbReference type="EC" id="2.7.7.49"/>
    </reaction>
</comment>
<evidence type="ECO:0000256" key="12">
    <source>
        <dbReference type="ARBA" id="ARBA00022840"/>
    </source>
</evidence>
<reference evidence="25 26" key="1">
    <citation type="submission" date="2017-11" db="EMBL/GenBank/DDBJ databases">
        <title>De novo assembly and phasing of dikaryotic genomes from two isolates of Puccinia coronata f. sp. avenae, the causal agent of oat crown rust.</title>
        <authorList>
            <person name="Miller M.E."/>
            <person name="Zhang Y."/>
            <person name="Omidvar V."/>
            <person name="Sperschneider J."/>
            <person name="Schwessinger B."/>
            <person name="Raley C."/>
            <person name="Palmer J.M."/>
            <person name="Garnica D."/>
            <person name="Upadhyaya N."/>
            <person name="Rathjen J."/>
            <person name="Taylor J.M."/>
            <person name="Park R.F."/>
            <person name="Dodds P.N."/>
            <person name="Hirsch C.D."/>
            <person name="Kianian S.F."/>
            <person name="Figueroa M."/>
        </authorList>
    </citation>
    <scope>NUCLEOTIDE SEQUENCE [LARGE SCALE GENOMIC DNA]</scope>
    <source>
        <strain evidence="25">12SD80</strain>
    </source>
</reference>
<dbReference type="Pfam" id="PF22936">
    <property type="entry name" value="Pol_BBD"/>
    <property type="match status" value="1"/>
</dbReference>
<evidence type="ECO:0000256" key="7">
    <source>
        <dbReference type="ARBA" id="ARBA00022722"/>
    </source>
</evidence>
<dbReference type="InterPro" id="IPR012337">
    <property type="entry name" value="RNaseH-like_sf"/>
</dbReference>
<evidence type="ECO:0000256" key="14">
    <source>
        <dbReference type="ARBA" id="ARBA00022884"/>
    </source>
</evidence>
<keyword evidence="16" id="KW-0695">RNA-directed DNA polymerase</keyword>
<dbReference type="Gene3D" id="3.30.420.10">
    <property type="entry name" value="Ribonuclease H-like superfamily/Ribonuclease H"/>
    <property type="match status" value="1"/>
</dbReference>
<dbReference type="GO" id="GO:0008233">
    <property type="term" value="F:peptidase activity"/>
    <property type="evidence" value="ECO:0007669"/>
    <property type="project" value="UniProtKB-KW"/>
</dbReference>
<dbReference type="InterPro" id="IPR036875">
    <property type="entry name" value="Znf_CCHC_sf"/>
</dbReference>
<keyword evidence="12" id="KW-0067">ATP-binding</keyword>
<keyword evidence="13" id="KW-0460">Magnesium</keyword>
<dbReference type="GO" id="GO:0015074">
    <property type="term" value="P:DNA integration"/>
    <property type="evidence" value="ECO:0007669"/>
    <property type="project" value="UniProtKB-KW"/>
</dbReference>
<evidence type="ECO:0000256" key="8">
    <source>
        <dbReference type="ARBA" id="ARBA00022723"/>
    </source>
</evidence>
<evidence type="ECO:0000256" key="5">
    <source>
        <dbReference type="ARBA" id="ARBA00022670"/>
    </source>
</evidence>
<dbReference type="Proteomes" id="UP000235392">
    <property type="component" value="Unassembled WGS sequence"/>
</dbReference>
<dbReference type="GO" id="GO:0032196">
    <property type="term" value="P:transposition"/>
    <property type="evidence" value="ECO:0007669"/>
    <property type="project" value="UniProtKB-KW"/>
</dbReference>
<evidence type="ECO:0000256" key="10">
    <source>
        <dbReference type="ARBA" id="ARBA00022759"/>
    </source>
</evidence>
<dbReference type="GO" id="GO:0003887">
    <property type="term" value="F:DNA-directed DNA polymerase activity"/>
    <property type="evidence" value="ECO:0007669"/>
    <property type="project" value="UniProtKB-KW"/>
</dbReference>
<dbReference type="AlphaFoldDB" id="A0A2N5S0L9"/>
<keyword evidence="3" id="KW-1188">Viral release from host cell</keyword>
<comment type="caution">
    <text evidence="25">The sequence shown here is derived from an EMBL/GenBank/DDBJ whole genome shotgun (WGS) entry which is preliminary data.</text>
</comment>
<keyword evidence="10" id="KW-0255">Endonuclease</keyword>
<dbReference type="GO" id="GO:0008270">
    <property type="term" value="F:zinc ion binding"/>
    <property type="evidence" value="ECO:0007669"/>
    <property type="project" value="UniProtKB-KW"/>
</dbReference>
<keyword evidence="2" id="KW-0815">Transposition</keyword>
<keyword evidence="8" id="KW-0479">Metal-binding</keyword>
<comment type="function">
    <text evidence="1">The aspartyl protease (PR) mediates the proteolytic cleavages of the Gag and Gag-Pol polyproteins after assembly of the VLP.</text>
</comment>
<evidence type="ECO:0000256" key="18">
    <source>
        <dbReference type="ARBA" id="ARBA00023113"/>
    </source>
</evidence>